<dbReference type="InterPro" id="IPR028055">
    <property type="entry name" value="YidC/Oxa/ALB_C"/>
</dbReference>
<evidence type="ECO:0000256" key="8">
    <source>
        <dbReference type="ARBA" id="ARBA00022989"/>
    </source>
</evidence>
<feature type="transmembrane region" description="Helical" evidence="13">
    <location>
        <begin position="503"/>
        <end position="523"/>
    </location>
</feature>
<dbReference type="InterPro" id="IPR019998">
    <property type="entry name" value="Membr_insert_YidC"/>
</dbReference>
<evidence type="ECO:0000313" key="18">
    <source>
        <dbReference type="Proteomes" id="UP001321492"/>
    </source>
</evidence>
<dbReference type="RefSeq" id="WP_283739671.1">
    <property type="nucleotide sequence ID" value="NZ_JASJEV010000002.1"/>
</dbReference>
<evidence type="ECO:0000259" key="15">
    <source>
        <dbReference type="Pfam" id="PF02096"/>
    </source>
</evidence>
<dbReference type="Proteomes" id="UP001321492">
    <property type="component" value="Unassembled WGS sequence"/>
</dbReference>
<proteinExistence type="inferred from homology"/>
<evidence type="ECO:0000256" key="10">
    <source>
        <dbReference type="ARBA" id="ARBA00023186"/>
    </source>
</evidence>
<accession>A0ABT7AE93</accession>
<evidence type="ECO:0000256" key="9">
    <source>
        <dbReference type="ARBA" id="ARBA00023136"/>
    </source>
</evidence>
<dbReference type="PRINTS" id="PR01900">
    <property type="entry name" value="YIDCPROTEIN"/>
</dbReference>
<keyword evidence="10 13" id="KW-0143">Chaperone</keyword>
<name>A0ABT7AE93_9HYPH</name>
<evidence type="ECO:0000256" key="12">
    <source>
        <dbReference type="ARBA" id="ARBA00033342"/>
    </source>
</evidence>
<keyword evidence="5 13" id="KW-1003">Cell membrane</keyword>
<feature type="region of interest" description="Disordered" evidence="14">
    <location>
        <begin position="35"/>
        <end position="69"/>
    </location>
</feature>
<organism evidence="17 18">
    <name type="scientific">Chelatococcus albus</name>
    <dbReference type="NCBI Taxonomy" id="3047466"/>
    <lineage>
        <taxon>Bacteria</taxon>
        <taxon>Pseudomonadati</taxon>
        <taxon>Pseudomonadota</taxon>
        <taxon>Alphaproteobacteria</taxon>
        <taxon>Hyphomicrobiales</taxon>
        <taxon>Chelatococcaceae</taxon>
        <taxon>Chelatococcus</taxon>
    </lineage>
</organism>
<dbReference type="PANTHER" id="PTHR12428">
    <property type="entry name" value="OXA1"/>
    <property type="match status" value="1"/>
</dbReference>
<evidence type="ECO:0000256" key="6">
    <source>
        <dbReference type="ARBA" id="ARBA00022692"/>
    </source>
</evidence>
<dbReference type="Gene3D" id="2.70.98.90">
    <property type="match status" value="1"/>
</dbReference>
<evidence type="ECO:0000259" key="16">
    <source>
        <dbReference type="Pfam" id="PF14849"/>
    </source>
</evidence>
<feature type="transmembrane region" description="Helical" evidence="13">
    <location>
        <begin position="442"/>
        <end position="462"/>
    </location>
</feature>
<keyword evidence="7 13" id="KW-0653">Protein transport</keyword>
<comment type="caution">
    <text evidence="17">The sequence shown here is derived from an EMBL/GenBank/DDBJ whole genome shotgun (WGS) entry which is preliminary data.</text>
</comment>
<feature type="domain" description="Membrane insertase YidC N-terminal" evidence="16">
    <location>
        <begin position="82"/>
        <end position="368"/>
    </location>
</feature>
<feature type="transmembrane region" description="Helical" evidence="13">
    <location>
        <begin position="375"/>
        <end position="398"/>
    </location>
</feature>
<keyword evidence="6 13" id="KW-0812">Transmembrane</keyword>
<dbReference type="InterPro" id="IPR001708">
    <property type="entry name" value="YidC/ALB3/OXA1/COX18"/>
</dbReference>
<evidence type="ECO:0000256" key="14">
    <source>
        <dbReference type="SAM" id="MobiDB-lite"/>
    </source>
</evidence>
<dbReference type="CDD" id="cd20070">
    <property type="entry name" value="5TM_YidC_Alb3"/>
    <property type="match status" value="1"/>
</dbReference>
<evidence type="ECO:0000256" key="7">
    <source>
        <dbReference type="ARBA" id="ARBA00022927"/>
    </source>
</evidence>
<dbReference type="NCBIfam" id="TIGR03592">
    <property type="entry name" value="yidC_oxa1_cterm"/>
    <property type="match status" value="1"/>
</dbReference>
<evidence type="ECO:0000256" key="11">
    <source>
        <dbReference type="ARBA" id="ARBA00033245"/>
    </source>
</evidence>
<sequence length="604" mass="66497">MTGENKNLLLAIALSVAVLIGWNYFYGVPQMEKQRQTARQEQQTAPVQPGGTPPAPGQSGAPTAGAAPAVETREAALAKGPRIVIDTPKVAGSLTVRGARIDDVSLKGYHETVDPRSPNIVLLSPVGSAHPYYAEFGWVGGAAAALPGIATEWKADSDRLTPAKPVTLTWDNGQGLVFRRVVSVDDNAMFTVKDMVENKGSQPVTLHPYGLVSRYGKPATQGFYILHEGLVGVLGDKGLQEVKYDSLDKDPVLNGNVRGQVYDGATGGFVGITDKYWATAVIPDQATPYKGRFTVTQGAAGKIYQSDILGDARTVAPGASAEATTRLFAGAKEVAAIDGYERTLGIKRFDLLIDWGWFYFITKPLFKLIDFIYKFFGNFGVAILIATVLIKGAFFPLANRSYVSMAKMKAVQPEMMAIRDRYADDKMKQQQALMELYKKEKINPLAGCWPILIQIPVFFALYKVLFVTIEMRHAPFFGWIKDLAAPDPTTIFNLFGLIPWNPGALPVIGPFLMLGVWPIIMGFTMFVQMKMNPEPTDPVQKTMFAWMPLIFTFMLASFPAGLVIYWSWNNLLSVLQQGFIMRRNGVKIELWDNLRAMFARKAQA</sequence>
<keyword evidence="8 13" id="KW-1133">Transmembrane helix</keyword>
<dbReference type="Pfam" id="PF02096">
    <property type="entry name" value="60KD_IMP"/>
    <property type="match status" value="1"/>
</dbReference>
<keyword evidence="18" id="KW-1185">Reference proteome</keyword>
<evidence type="ECO:0000313" key="17">
    <source>
        <dbReference type="EMBL" id="MDJ1157694.1"/>
    </source>
</evidence>
<dbReference type="EMBL" id="JASJEV010000002">
    <property type="protein sequence ID" value="MDJ1157694.1"/>
    <property type="molecule type" value="Genomic_DNA"/>
</dbReference>
<dbReference type="InterPro" id="IPR038221">
    <property type="entry name" value="YidC_periplasmic_sf"/>
</dbReference>
<dbReference type="NCBIfam" id="NF002353">
    <property type="entry name" value="PRK01318.1-4"/>
    <property type="match status" value="1"/>
</dbReference>
<feature type="transmembrane region" description="Helical" evidence="13">
    <location>
        <begin position="544"/>
        <end position="568"/>
    </location>
</feature>
<evidence type="ECO:0000256" key="2">
    <source>
        <dbReference type="ARBA" id="ARBA00010527"/>
    </source>
</evidence>
<comment type="function">
    <text evidence="13">Required for the insertion and/or proper folding and/or complex formation of integral membrane proteins into the membrane. Involved in integration of membrane proteins that insert both dependently and independently of the Sec translocase complex, as well as at least some lipoproteins. Aids folding of multispanning membrane proteins.</text>
</comment>
<dbReference type="Pfam" id="PF14849">
    <property type="entry name" value="YidC_periplas"/>
    <property type="match status" value="1"/>
</dbReference>
<feature type="domain" description="Membrane insertase YidC/Oxa/ALB C-terminal" evidence="15">
    <location>
        <begin position="379"/>
        <end position="582"/>
    </location>
</feature>
<dbReference type="PANTHER" id="PTHR12428:SF65">
    <property type="entry name" value="CYTOCHROME C OXIDASE ASSEMBLY PROTEIN COX18, MITOCHONDRIAL"/>
    <property type="match status" value="1"/>
</dbReference>
<comment type="subcellular location">
    <subcellularLocation>
        <location evidence="1">Cell inner membrane</location>
        <topology evidence="1">Multi-pass membrane protein</topology>
    </subcellularLocation>
    <subcellularLocation>
        <location evidence="13">Cell membrane</location>
        <topology evidence="13">Multi-pass membrane protein</topology>
    </subcellularLocation>
</comment>
<dbReference type="NCBIfam" id="TIGR03593">
    <property type="entry name" value="yidC_nterm"/>
    <property type="match status" value="1"/>
</dbReference>
<comment type="similarity">
    <text evidence="2 13">Belongs to the OXA1/ALB3/YidC family. Type 1 subfamily.</text>
</comment>
<keyword evidence="4 13" id="KW-0813">Transport</keyword>
<evidence type="ECO:0000256" key="3">
    <source>
        <dbReference type="ARBA" id="ARBA00015325"/>
    </source>
</evidence>
<comment type="subunit">
    <text evidence="13">Interacts with the Sec translocase complex via SecD. Specifically interacts with transmembrane segments of nascent integral membrane proteins during membrane integration.</text>
</comment>
<reference evidence="17 18" key="1">
    <citation type="submission" date="2023-05" db="EMBL/GenBank/DDBJ databases">
        <title>Chelatococcus sp. nov., a moderately thermophilic bacterium isolated from hot spring microbial mat.</title>
        <authorList>
            <person name="Hu C.-J."/>
            <person name="Li W.-J."/>
        </authorList>
    </citation>
    <scope>NUCLEOTIDE SEQUENCE [LARGE SCALE GENOMIC DNA]</scope>
    <source>
        <strain evidence="17 18">SYSU G07232</strain>
    </source>
</reference>
<gene>
    <name evidence="13 17" type="primary">yidC</name>
    <name evidence="17" type="ORF">QNA08_05545</name>
</gene>
<keyword evidence="9 13" id="KW-0472">Membrane</keyword>
<dbReference type="InterPro" id="IPR028053">
    <property type="entry name" value="Membr_insert_YidC_N"/>
</dbReference>
<evidence type="ECO:0000256" key="5">
    <source>
        <dbReference type="ARBA" id="ARBA00022475"/>
    </source>
</evidence>
<evidence type="ECO:0000256" key="4">
    <source>
        <dbReference type="ARBA" id="ARBA00022448"/>
    </source>
</evidence>
<dbReference type="InterPro" id="IPR047196">
    <property type="entry name" value="YidC_ALB_C"/>
</dbReference>
<evidence type="ECO:0000256" key="13">
    <source>
        <dbReference type="HAMAP-Rule" id="MF_01810"/>
    </source>
</evidence>
<evidence type="ECO:0000256" key="1">
    <source>
        <dbReference type="ARBA" id="ARBA00004429"/>
    </source>
</evidence>
<dbReference type="HAMAP" id="MF_01810">
    <property type="entry name" value="YidC_type1"/>
    <property type="match status" value="1"/>
</dbReference>
<protein>
    <recommendedName>
        <fullName evidence="3 13">Membrane protein insertase YidC</fullName>
    </recommendedName>
    <alternativeName>
        <fullName evidence="12 13">Foldase YidC</fullName>
    </alternativeName>
    <alternativeName>
        <fullName evidence="11 13">Membrane integrase YidC</fullName>
    </alternativeName>
    <alternativeName>
        <fullName evidence="13">Membrane protein YidC</fullName>
    </alternativeName>
</protein>
<dbReference type="CDD" id="cd19961">
    <property type="entry name" value="EcYidC-like_peri"/>
    <property type="match status" value="1"/>
</dbReference>
<dbReference type="PRINTS" id="PR00701">
    <property type="entry name" value="60KDINNERMP"/>
</dbReference>